<comment type="function">
    <text evidence="5">Catalyzes the sequential NAD-dependent oxidations of L-histidinol to L-histidinaldehyde and then to L-histidine.</text>
</comment>
<feature type="binding site" evidence="5">
    <location>
        <position position="260"/>
    </location>
    <ligand>
        <name>substrate</name>
    </ligand>
</feature>
<dbReference type="PIRSF" id="PIRSF000099">
    <property type="entry name" value="Histidinol_dh"/>
    <property type="match status" value="1"/>
</dbReference>
<feature type="binding site" evidence="5">
    <location>
        <position position="361"/>
    </location>
    <ligand>
        <name>Zn(2+)</name>
        <dbReference type="ChEBI" id="CHEBI:29105"/>
    </ligand>
</feature>
<evidence type="ECO:0000256" key="6">
    <source>
        <dbReference type="PIRNR" id="PIRNR000099"/>
    </source>
</evidence>
<evidence type="ECO:0000256" key="1">
    <source>
        <dbReference type="ARBA" id="ARBA00010178"/>
    </source>
</evidence>
<dbReference type="Pfam" id="PF00815">
    <property type="entry name" value="Histidinol_dh"/>
    <property type="match status" value="1"/>
</dbReference>
<feature type="binding site" evidence="5">
    <location>
        <position position="420"/>
    </location>
    <ligand>
        <name>Zn(2+)</name>
        <dbReference type="ChEBI" id="CHEBI:29105"/>
    </ligand>
</feature>
<evidence type="ECO:0000256" key="4">
    <source>
        <dbReference type="ARBA" id="ARBA00023002"/>
    </source>
</evidence>
<feature type="binding site" evidence="5">
    <location>
        <position position="263"/>
    </location>
    <ligand>
        <name>Zn(2+)</name>
        <dbReference type="ChEBI" id="CHEBI:29105"/>
    </ligand>
</feature>
<comment type="pathway">
    <text evidence="5">Amino-acid biosynthesis; L-histidine biosynthesis; L-histidine from 5-phospho-alpha-D-ribose 1-diphosphate: step 9/9.</text>
</comment>
<feature type="binding site" evidence="5">
    <location>
        <position position="260"/>
    </location>
    <ligand>
        <name>Zn(2+)</name>
        <dbReference type="ChEBI" id="CHEBI:29105"/>
    </ligand>
</feature>
<feature type="binding site" evidence="5">
    <location>
        <position position="238"/>
    </location>
    <ligand>
        <name>substrate</name>
    </ligand>
</feature>
<comment type="caution">
    <text evidence="8">The sequence shown here is derived from an EMBL/GenBank/DDBJ whole genome shotgun (WGS) entry which is preliminary data.</text>
</comment>
<sequence length="433" mass="45505">MRLIDWNAASSEDRERALLRPTQARQPEVTAKVAEILADIRARGADAVGDWSLRLDGAPMRRIDISEARVAEAAGSASVEDRAALSMAAGAIRRFHEADRPVDGQEVEALPGILSRRVWRPLERVGLYVPGGTAPLFSTLLMLALPARAAGVTDRIVVTPPNRDGSVDPLMVLAAREAGLEAIWLVGGAQAIGALAFGAGLPRADKIFGPGNAWVAEAKRQVSAEPGGPAIDLPAGPSELMVVADDGADAELVAADLLGQAEHDADAQVVLATPDPVLARATQEAIARRLRSLPRAEIAGQALQSGALILCRDVAQAIDIANAYAPEHLSLQVRDPDNWIALIRNAGVVFAGARAAETFGDYLAGPSHVLPTDGAARAFSGVTTASFMKSFAVQRVRPEAMARAAAAAARLARLEGLEAHALAADLRWERLTP</sequence>
<evidence type="ECO:0000313" key="8">
    <source>
        <dbReference type="EMBL" id="MDO1558570.1"/>
    </source>
</evidence>
<dbReference type="PANTHER" id="PTHR21256:SF2">
    <property type="entry name" value="HISTIDINE BIOSYNTHESIS TRIFUNCTIONAL PROTEIN"/>
    <property type="match status" value="1"/>
</dbReference>
<accession>A0ABT8SJ16</accession>
<feature type="binding site" evidence="5">
    <location>
        <position position="212"/>
    </location>
    <ligand>
        <name>NAD(+)</name>
        <dbReference type="ChEBI" id="CHEBI:57540"/>
    </ligand>
</feature>
<dbReference type="SUPFAM" id="SSF53720">
    <property type="entry name" value="ALDH-like"/>
    <property type="match status" value="1"/>
</dbReference>
<name>A0ABT8SJ16_9CAUL</name>
<gene>
    <name evidence="5 8" type="primary">hisD</name>
    <name evidence="8" type="ORF">Q0812_03905</name>
</gene>
<evidence type="ECO:0000256" key="5">
    <source>
        <dbReference type="HAMAP-Rule" id="MF_01024"/>
    </source>
</evidence>
<dbReference type="CDD" id="cd06572">
    <property type="entry name" value="Histidinol_dh"/>
    <property type="match status" value="1"/>
</dbReference>
<dbReference type="InterPro" id="IPR022695">
    <property type="entry name" value="Histidinol_DH_monofunct"/>
</dbReference>
<feature type="active site" description="Proton acceptor" evidence="5">
    <location>
        <position position="328"/>
    </location>
</feature>
<dbReference type="PRINTS" id="PR00083">
    <property type="entry name" value="HOLDHDRGNASE"/>
</dbReference>
<keyword evidence="5" id="KW-0368">Histidine biosynthesis</keyword>
<dbReference type="Gene3D" id="1.20.5.1300">
    <property type="match status" value="1"/>
</dbReference>
<keyword evidence="5" id="KW-0028">Amino-acid biosynthesis</keyword>
<evidence type="ECO:0000256" key="7">
    <source>
        <dbReference type="RuleBase" id="RU004175"/>
    </source>
</evidence>
<keyword evidence="2 5" id="KW-0479">Metal-binding</keyword>
<feature type="binding site" evidence="5">
    <location>
        <position position="420"/>
    </location>
    <ligand>
        <name>substrate</name>
    </ligand>
</feature>
<protein>
    <recommendedName>
        <fullName evidence="5">Histidinol dehydrogenase</fullName>
        <shortName evidence="5">HDH</shortName>
        <ecNumber evidence="5">1.1.1.23</ecNumber>
    </recommendedName>
</protein>
<dbReference type="InterPro" id="IPR016161">
    <property type="entry name" value="Ald_DH/histidinol_DH"/>
</dbReference>
<dbReference type="Gene3D" id="3.40.50.1980">
    <property type="entry name" value="Nitrogenase molybdenum iron protein domain"/>
    <property type="match status" value="2"/>
</dbReference>
<dbReference type="HAMAP" id="MF_01024">
    <property type="entry name" value="HisD"/>
    <property type="match status" value="1"/>
</dbReference>
<evidence type="ECO:0000256" key="3">
    <source>
        <dbReference type="ARBA" id="ARBA00022833"/>
    </source>
</evidence>
<dbReference type="PROSITE" id="PS00611">
    <property type="entry name" value="HISOL_DEHYDROGENASE"/>
    <property type="match status" value="1"/>
</dbReference>
<feature type="binding site" evidence="5">
    <location>
        <position position="328"/>
    </location>
    <ligand>
        <name>substrate</name>
    </ligand>
</feature>
<comment type="similarity">
    <text evidence="1 5 6 7">Belongs to the histidinol dehydrogenase family.</text>
</comment>
<dbReference type="PANTHER" id="PTHR21256">
    <property type="entry name" value="HISTIDINOL DEHYDROGENASE HDH"/>
    <property type="match status" value="1"/>
</dbReference>
<dbReference type="NCBIfam" id="TIGR00069">
    <property type="entry name" value="hisD"/>
    <property type="match status" value="1"/>
</dbReference>
<comment type="cofactor">
    <cofactor evidence="5">
        <name>Zn(2+)</name>
        <dbReference type="ChEBI" id="CHEBI:29105"/>
    </cofactor>
    <text evidence="5">Binds 1 zinc ion per subunit.</text>
</comment>
<keyword evidence="5" id="KW-0520">NAD</keyword>
<feature type="binding site" evidence="5">
    <location>
        <position position="361"/>
    </location>
    <ligand>
        <name>substrate</name>
    </ligand>
</feature>
<keyword evidence="3 5" id="KW-0862">Zinc</keyword>
<feature type="binding site" evidence="5">
    <location>
        <position position="128"/>
    </location>
    <ligand>
        <name>NAD(+)</name>
        <dbReference type="ChEBI" id="CHEBI:57540"/>
    </ligand>
</feature>
<dbReference type="Proteomes" id="UP001169063">
    <property type="component" value="Unassembled WGS sequence"/>
</dbReference>
<dbReference type="InterPro" id="IPR001692">
    <property type="entry name" value="Histidinol_DH_CS"/>
</dbReference>
<feature type="binding site" evidence="5">
    <location>
        <position position="415"/>
    </location>
    <ligand>
        <name>substrate</name>
    </ligand>
</feature>
<dbReference type="GO" id="GO:0004399">
    <property type="term" value="F:histidinol dehydrogenase activity"/>
    <property type="evidence" value="ECO:0007669"/>
    <property type="project" value="UniProtKB-EC"/>
</dbReference>
<feature type="binding site" evidence="5">
    <location>
        <position position="263"/>
    </location>
    <ligand>
        <name>substrate</name>
    </ligand>
</feature>
<dbReference type="EMBL" id="JAUKTR010000001">
    <property type="protein sequence ID" value="MDO1558570.1"/>
    <property type="molecule type" value="Genomic_DNA"/>
</dbReference>
<dbReference type="EC" id="1.1.1.23" evidence="5"/>
<feature type="active site" description="Proton acceptor" evidence="5">
    <location>
        <position position="327"/>
    </location>
</feature>
<organism evidence="8 9">
    <name type="scientific">Peiella sedimenti</name>
    <dbReference type="NCBI Taxonomy" id="3061083"/>
    <lineage>
        <taxon>Bacteria</taxon>
        <taxon>Pseudomonadati</taxon>
        <taxon>Pseudomonadota</taxon>
        <taxon>Alphaproteobacteria</taxon>
        <taxon>Caulobacterales</taxon>
        <taxon>Caulobacteraceae</taxon>
        <taxon>Peiella</taxon>
    </lineage>
</organism>
<reference evidence="8" key="1">
    <citation type="submission" date="2023-07" db="EMBL/GenBank/DDBJ databases">
        <title>Brevundimonas soil sp. nov., isolated from the soil of chemical plant.</title>
        <authorList>
            <person name="Wu N."/>
        </authorList>
    </citation>
    <scope>NUCLEOTIDE SEQUENCE</scope>
    <source>
        <strain evidence="8">XZ-24</strain>
    </source>
</reference>
<dbReference type="InterPro" id="IPR012131">
    <property type="entry name" value="Hstdl_DH"/>
</dbReference>
<keyword evidence="4 5" id="KW-0560">Oxidoreductase</keyword>
<feature type="binding site" evidence="5">
    <location>
        <position position="190"/>
    </location>
    <ligand>
        <name>NAD(+)</name>
        <dbReference type="ChEBI" id="CHEBI:57540"/>
    </ligand>
</feature>
<comment type="catalytic activity">
    <reaction evidence="5">
        <text>L-histidinol + 2 NAD(+) + H2O = L-histidine + 2 NADH + 3 H(+)</text>
        <dbReference type="Rhea" id="RHEA:20641"/>
        <dbReference type="ChEBI" id="CHEBI:15377"/>
        <dbReference type="ChEBI" id="CHEBI:15378"/>
        <dbReference type="ChEBI" id="CHEBI:57540"/>
        <dbReference type="ChEBI" id="CHEBI:57595"/>
        <dbReference type="ChEBI" id="CHEBI:57699"/>
        <dbReference type="ChEBI" id="CHEBI:57945"/>
        <dbReference type="EC" id="1.1.1.23"/>
    </reaction>
</comment>
<evidence type="ECO:0000256" key="2">
    <source>
        <dbReference type="ARBA" id="ARBA00022723"/>
    </source>
</evidence>
<proteinExistence type="inferred from homology"/>
<dbReference type="RefSeq" id="WP_302108978.1">
    <property type="nucleotide sequence ID" value="NZ_JAUKTR010000001.1"/>
</dbReference>
<evidence type="ECO:0000313" key="9">
    <source>
        <dbReference type="Proteomes" id="UP001169063"/>
    </source>
</evidence>
<keyword evidence="9" id="KW-1185">Reference proteome</keyword>